<dbReference type="AlphaFoldDB" id="A0A4C1VTX5"/>
<evidence type="ECO:0000313" key="2">
    <source>
        <dbReference type="Proteomes" id="UP000299102"/>
    </source>
</evidence>
<organism evidence="1 2">
    <name type="scientific">Eumeta variegata</name>
    <name type="common">Bagworm moth</name>
    <name type="synonym">Eumeta japonica</name>
    <dbReference type="NCBI Taxonomy" id="151549"/>
    <lineage>
        <taxon>Eukaryota</taxon>
        <taxon>Metazoa</taxon>
        <taxon>Ecdysozoa</taxon>
        <taxon>Arthropoda</taxon>
        <taxon>Hexapoda</taxon>
        <taxon>Insecta</taxon>
        <taxon>Pterygota</taxon>
        <taxon>Neoptera</taxon>
        <taxon>Endopterygota</taxon>
        <taxon>Lepidoptera</taxon>
        <taxon>Glossata</taxon>
        <taxon>Ditrysia</taxon>
        <taxon>Tineoidea</taxon>
        <taxon>Psychidae</taxon>
        <taxon>Oiketicinae</taxon>
        <taxon>Eumeta</taxon>
    </lineage>
</organism>
<accession>A0A4C1VTX5</accession>
<gene>
    <name evidence="1" type="ORF">EVAR_31955_1</name>
</gene>
<name>A0A4C1VTX5_EUMVA</name>
<protein>
    <submittedName>
        <fullName evidence="1">Uncharacterized protein</fullName>
    </submittedName>
</protein>
<keyword evidence="2" id="KW-1185">Reference proteome</keyword>
<dbReference type="Proteomes" id="UP000299102">
    <property type="component" value="Unassembled WGS sequence"/>
</dbReference>
<proteinExistence type="predicted"/>
<comment type="caution">
    <text evidence="1">The sequence shown here is derived from an EMBL/GenBank/DDBJ whole genome shotgun (WGS) entry which is preliminary data.</text>
</comment>
<dbReference type="EMBL" id="BGZK01000403">
    <property type="protein sequence ID" value="GBP41639.1"/>
    <property type="molecule type" value="Genomic_DNA"/>
</dbReference>
<reference evidence="1 2" key="1">
    <citation type="journal article" date="2019" name="Commun. Biol.">
        <title>The bagworm genome reveals a unique fibroin gene that provides high tensile strength.</title>
        <authorList>
            <person name="Kono N."/>
            <person name="Nakamura H."/>
            <person name="Ohtoshi R."/>
            <person name="Tomita M."/>
            <person name="Numata K."/>
            <person name="Arakawa K."/>
        </authorList>
    </citation>
    <scope>NUCLEOTIDE SEQUENCE [LARGE SCALE GENOMIC DNA]</scope>
</reference>
<evidence type="ECO:0000313" key="1">
    <source>
        <dbReference type="EMBL" id="GBP41639.1"/>
    </source>
</evidence>
<sequence length="197" mass="21135">MSIPHLAPVRVGNVLKPTKKSPEGEVNGSAMLYSQATSLATGGTTYSFHRAGTAQLCLDGRDQSEAENNGGRYSTTAVVDVPSACGAHGWVAVDARQRPATPASAWRSGIGRQLTGQPRLPRVRTTSRTLPAINNAVEVAPEAHSGQRRPSCVRVCCRTRAPRCTRCAPDRPAYYCDYPQFIETPDIHSTKADVAAF</sequence>